<organism evidence="2 3">
    <name type="scientific">Chitinophaga qingshengii</name>
    <dbReference type="NCBI Taxonomy" id="1569794"/>
    <lineage>
        <taxon>Bacteria</taxon>
        <taxon>Pseudomonadati</taxon>
        <taxon>Bacteroidota</taxon>
        <taxon>Chitinophagia</taxon>
        <taxon>Chitinophagales</taxon>
        <taxon>Chitinophagaceae</taxon>
        <taxon>Chitinophaga</taxon>
    </lineage>
</organism>
<reference evidence="2 3" key="1">
    <citation type="submission" date="2020-09" db="EMBL/GenBank/DDBJ databases">
        <title>Genome sequences of type strains of Chitinophaga qingshengii and Chitinophaga varians.</title>
        <authorList>
            <person name="Kittiwongwattana C."/>
        </authorList>
    </citation>
    <scope>NUCLEOTIDE SEQUENCE [LARGE SCALE GENOMIC DNA]</scope>
    <source>
        <strain evidence="2 3">JCM 30026</strain>
    </source>
</reference>
<gene>
    <name evidence="2" type="ORF">ICL07_31910</name>
</gene>
<dbReference type="EMBL" id="JACVFC010000007">
    <property type="protein sequence ID" value="MBC9935027.1"/>
    <property type="molecule type" value="Genomic_DNA"/>
</dbReference>
<dbReference type="Proteomes" id="UP000659124">
    <property type="component" value="Unassembled WGS sequence"/>
</dbReference>
<dbReference type="RefSeq" id="WP_188092120.1">
    <property type="nucleotide sequence ID" value="NZ_JACVFC010000007.1"/>
</dbReference>
<evidence type="ECO:0000313" key="2">
    <source>
        <dbReference type="EMBL" id="MBC9935027.1"/>
    </source>
</evidence>
<protein>
    <submittedName>
        <fullName evidence="2">Uncharacterized protein</fullName>
    </submittedName>
</protein>
<feature type="chain" id="PRO_5045714945" evidence="1">
    <location>
        <begin position="24"/>
        <end position="171"/>
    </location>
</feature>
<evidence type="ECO:0000256" key="1">
    <source>
        <dbReference type="SAM" id="SignalP"/>
    </source>
</evidence>
<evidence type="ECO:0000313" key="3">
    <source>
        <dbReference type="Proteomes" id="UP000659124"/>
    </source>
</evidence>
<accession>A0ABR7TX63</accession>
<feature type="signal peptide" evidence="1">
    <location>
        <begin position="1"/>
        <end position="23"/>
    </location>
</feature>
<proteinExistence type="predicted"/>
<keyword evidence="3" id="KW-1185">Reference proteome</keyword>
<sequence length="171" mass="19298">MKAKICITSLVLAVLCLSFSTLARKQYCNNRFQFCMEYPEDFKADGESGNGDGQTFSARKGTAKIWAWGNLVMDPSELYDDVKPGTDPLQYKFKSAIEGIKVAYKVIKLNFYIFSGTNEKGDIVYCKTVKHKINYMGSADSEVFQTIMIIYPAAEQDKYKDYCSYIAGSLK</sequence>
<comment type="caution">
    <text evidence="2">The sequence shown here is derived from an EMBL/GenBank/DDBJ whole genome shotgun (WGS) entry which is preliminary data.</text>
</comment>
<keyword evidence="1" id="KW-0732">Signal</keyword>
<name>A0ABR7TX63_9BACT</name>